<feature type="chain" id="PRO_5044211009" evidence="1">
    <location>
        <begin position="18"/>
        <end position="154"/>
    </location>
</feature>
<dbReference type="RefSeq" id="XP_005780095.1">
    <property type="nucleotide sequence ID" value="XM_005780038.1"/>
</dbReference>
<dbReference type="PaxDb" id="2903-EOD27666"/>
<feature type="signal peptide" evidence="1">
    <location>
        <begin position="1"/>
        <end position="17"/>
    </location>
</feature>
<evidence type="ECO:0000256" key="1">
    <source>
        <dbReference type="SAM" id="SignalP"/>
    </source>
</evidence>
<reference evidence="3" key="1">
    <citation type="journal article" date="2013" name="Nature">
        <title>Pan genome of the phytoplankton Emiliania underpins its global distribution.</title>
        <authorList>
            <person name="Read B.A."/>
            <person name="Kegel J."/>
            <person name="Klute M.J."/>
            <person name="Kuo A."/>
            <person name="Lefebvre S.C."/>
            <person name="Maumus F."/>
            <person name="Mayer C."/>
            <person name="Miller J."/>
            <person name="Monier A."/>
            <person name="Salamov A."/>
            <person name="Young J."/>
            <person name="Aguilar M."/>
            <person name="Claverie J.M."/>
            <person name="Frickenhaus S."/>
            <person name="Gonzalez K."/>
            <person name="Herman E.K."/>
            <person name="Lin Y.C."/>
            <person name="Napier J."/>
            <person name="Ogata H."/>
            <person name="Sarno A.F."/>
            <person name="Shmutz J."/>
            <person name="Schroeder D."/>
            <person name="de Vargas C."/>
            <person name="Verret F."/>
            <person name="von Dassow P."/>
            <person name="Valentin K."/>
            <person name="Van de Peer Y."/>
            <person name="Wheeler G."/>
            <person name="Dacks J.B."/>
            <person name="Delwiche C.F."/>
            <person name="Dyhrman S.T."/>
            <person name="Glockner G."/>
            <person name="John U."/>
            <person name="Richards T."/>
            <person name="Worden A.Z."/>
            <person name="Zhang X."/>
            <person name="Grigoriev I.V."/>
            <person name="Allen A.E."/>
            <person name="Bidle K."/>
            <person name="Borodovsky M."/>
            <person name="Bowler C."/>
            <person name="Brownlee C."/>
            <person name="Cock J.M."/>
            <person name="Elias M."/>
            <person name="Gladyshev V.N."/>
            <person name="Groth M."/>
            <person name="Guda C."/>
            <person name="Hadaegh A."/>
            <person name="Iglesias-Rodriguez M.D."/>
            <person name="Jenkins J."/>
            <person name="Jones B.M."/>
            <person name="Lawson T."/>
            <person name="Leese F."/>
            <person name="Lindquist E."/>
            <person name="Lobanov A."/>
            <person name="Lomsadze A."/>
            <person name="Malik S.B."/>
            <person name="Marsh M.E."/>
            <person name="Mackinder L."/>
            <person name="Mock T."/>
            <person name="Mueller-Roeber B."/>
            <person name="Pagarete A."/>
            <person name="Parker M."/>
            <person name="Probert I."/>
            <person name="Quesneville H."/>
            <person name="Raines C."/>
            <person name="Rensing S.A."/>
            <person name="Riano-Pachon D.M."/>
            <person name="Richier S."/>
            <person name="Rokitta S."/>
            <person name="Shiraiwa Y."/>
            <person name="Soanes D.M."/>
            <person name="van der Giezen M."/>
            <person name="Wahlund T.M."/>
            <person name="Williams B."/>
            <person name="Wilson W."/>
            <person name="Wolfe G."/>
            <person name="Wurch L.L."/>
        </authorList>
    </citation>
    <scope>NUCLEOTIDE SEQUENCE</scope>
</reference>
<reference evidence="2" key="2">
    <citation type="submission" date="2024-10" db="UniProtKB">
        <authorList>
            <consortium name="EnsemblProtists"/>
        </authorList>
    </citation>
    <scope>IDENTIFICATION</scope>
</reference>
<dbReference type="KEGG" id="ehx:EMIHUDRAFT_450046"/>
<sequence>MRYLAVALVIAAAGVGANSLVEGPKPTIGDVGEWCGPDGYLPKRQMAGVIKPGAGGNRRTLCHKTKRWISPMGQGGICWSQKKPSRFSGLPLFRAKPSFRRPFKVRLLEYDSVGIATTLVEEEKAKLLRVKGTAHRRPRPTPGQLLVPWYRKLI</sequence>
<dbReference type="GeneID" id="17273211"/>
<accession>A0A0D3JVY1</accession>
<dbReference type="Proteomes" id="UP000013827">
    <property type="component" value="Unassembled WGS sequence"/>
</dbReference>
<dbReference type="HOGENOM" id="CLU_1707554_0_0_1"/>
<proteinExistence type="predicted"/>
<dbReference type="AlphaFoldDB" id="A0A0D3JVY1"/>
<protein>
    <submittedName>
        <fullName evidence="2">Uncharacterized protein</fullName>
    </submittedName>
</protein>
<organism evidence="2 3">
    <name type="scientific">Emiliania huxleyi (strain CCMP1516)</name>
    <dbReference type="NCBI Taxonomy" id="280463"/>
    <lineage>
        <taxon>Eukaryota</taxon>
        <taxon>Haptista</taxon>
        <taxon>Haptophyta</taxon>
        <taxon>Prymnesiophyceae</taxon>
        <taxon>Isochrysidales</taxon>
        <taxon>Noelaerhabdaceae</taxon>
        <taxon>Emiliania</taxon>
    </lineage>
</organism>
<keyword evidence="1" id="KW-0732">Signal</keyword>
<name>A0A0D3JVY1_EMIH1</name>
<evidence type="ECO:0000313" key="3">
    <source>
        <dbReference type="Proteomes" id="UP000013827"/>
    </source>
</evidence>
<dbReference type="EnsemblProtists" id="EOD27666">
    <property type="protein sequence ID" value="EOD27666"/>
    <property type="gene ID" value="EMIHUDRAFT_450046"/>
</dbReference>
<keyword evidence="3" id="KW-1185">Reference proteome</keyword>
<evidence type="ECO:0000313" key="2">
    <source>
        <dbReference type="EnsemblProtists" id="EOD27666"/>
    </source>
</evidence>